<evidence type="ECO:0000256" key="1">
    <source>
        <dbReference type="ARBA" id="ARBA00022448"/>
    </source>
</evidence>
<evidence type="ECO:0000256" key="2">
    <source>
        <dbReference type="ARBA" id="ARBA00022741"/>
    </source>
</evidence>
<comment type="similarity">
    <text evidence="4">Belongs to the ABC transporter superfamily. Sulfate/tungstate importer (TC 3.A.1.6) family.</text>
</comment>
<comment type="caution">
    <text evidence="10">The sequence shown here is derived from an EMBL/GenBank/DDBJ whole genome shotgun (WGS) entry which is preliminary data.</text>
</comment>
<reference evidence="10" key="1">
    <citation type="submission" date="2021-04" db="EMBL/GenBank/DDBJ databases">
        <title>Genomic insights into ecological role and evolution of a novel Thermoplasmata order Candidatus Sysuiplasmatales.</title>
        <authorList>
            <person name="Yuan Y."/>
        </authorList>
    </citation>
    <scope>NUCLEOTIDE SEQUENCE</scope>
    <source>
        <strain evidence="10">YP2-bin.285</strain>
    </source>
</reference>
<dbReference type="Gene3D" id="3.40.50.300">
    <property type="entry name" value="P-loop containing nucleotide triphosphate hydrolases"/>
    <property type="match status" value="1"/>
</dbReference>
<evidence type="ECO:0000256" key="3">
    <source>
        <dbReference type="ARBA" id="ARBA00022840"/>
    </source>
</evidence>
<evidence type="ECO:0000256" key="4">
    <source>
        <dbReference type="ARBA" id="ARBA00038307"/>
    </source>
</evidence>
<dbReference type="GO" id="GO:0005524">
    <property type="term" value="F:ATP binding"/>
    <property type="evidence" value="ECO:0007669"/>
    <property type="project" value="UniProtKB-KW"/>
</dbReference>
<dbReference type="PANTHER" id="PTHR42781:SF4">
    <property type="entry name" value="SPERMIDINE_PUTRESCINE IMPORT ATP-BINDING PROTEIN POTA"/>
    <property type="match status" value="1"/>
</dbReference>
<dbReference type="Pfam" id="PF00005">
    <property type="entry name" value="ABC_tran"/>
    <property type="match status" value="1"/>
</dbReference>
<evidence type="ECO:0000259" key="9">
    <source>
        <dbReference type="PROSITE" id="PS50893"/>
    </source>
</evidence>
<accession>A0A8J8CD91</accession>
<dbReference type="InterPro" id="IPR003593">
    <property type="entry name" value="AAA+_ATPase"/>
</dbReference>
<proteinExistence type="inferred from homology"/>
<dbReference type="GO" id="GO:0016887">
    <property type="term" value="F:ATP hydrolysis activity"/>
    <property type="evidence" value="ECO:0007669"/>
    <property type="project" value="InterPro"/>
</dbReference>
<evidence type="ECO:0000313" key="11">
    <source>
        <dbReference type="Proteomes" id="UP000716004"/>
    </source>
</evidence>
<dbReference type="GO" id="GO:1901238">
    <property type="term" value="F:ABC-type tungstate transporter activity"/>
    <property type="evidence" value="ECO:0007669"/>
    <property type="project" value="UniProtKB-EC"/>
</dbReference>
<keyword evidence="1" id="KW-0813">Transport</keyword>
<evidence type="ECO:0000313" key="10">
    <source>
        <dbReference type="EMBL" id="MBX8630900.1"/>
    </source>
</evidence>
<dbReference type="PROSITE" id="PS50893">
    <property type="entry name" value="ABC_TRANSPORTER_2"/>
    <property type="match status" value="1"/>
</dbReference>
<dbReference type="InterPro" id="IPR050093">
    <property type="entry name" value="ABC_SmlMolc_Importer"/>
</dbReference>
<gene>
    <name evidence="10" type="ORF">J9259_00020</name>
</gene>
<protein>
    <recommendedName>
        <fullName evidence="7">Molybdate/tungstate import ATP-binding protein WtpC</fullName>
        <ecNumber evidence="6">7.3.2.6</ecNumber>
    </recommendedName>
</protein>
<dbReference type="InterPro" id="IPR027417">
    <property type="entry name" value="P-loop_NTPase"/>
</dbReference>
<name>A0A8J8CD91_9ARCH</name>
<comment type="subunit">
    <text evidence="5">The complex is composed of two ATP-binding proteins (WtpC), two transmembrane proteins (WtpB) and a solute-binding protein (WtpA).</text>
</comment>
<evidence type="ECO:0000256" key="6">
    <source>
        <dbReference type="ARBA" id="ARBA00039025"/>
    </source>
</evidence>
<dbReference type="InterPro" id="IPR003439">
    <property type="entry name" value="ABC_transporter-like_ATP-bd"/>
</dbReference>
<sequence>MGGRETIRAQCIARLGEFTLNAGIEDGGLIHLTGPNGSGKTTFLLCLAGHREMDNGFIQYNGMDLTQSPPAERKFVYIDHNSAFLHMDVERHIRWALHSSIGEDYVNAVVRDLGINFSGKVRDMSLGQRTRTAIATAILSNPNALLIDEALSGVNDRADFLGKLGEMAARQGFDVVFVTHDESDSDVADHHYSMKEGRATRIR</sequence>
<dbReference type="SMART" id="SM00382">
    <property type="entry name" value="AAA"/>
    <property type="match status" value="1"/>
</dbReference>
<dbReference type="EC" id="7.3.2.6" evidence="6"/>
<organism evidence="10 11">
    <name type="scientific">Candidatus Sysuiplasma superficiale</name>
    <dbReference type="NCBI Taxonomy" id="2823368"/>
    <lineage>
        <taxon>Archaea</taxon>
        <taxon>Methanobacteriati</taxon>
        <taxon>Thermoplasmatota</taxon>
        <taxon>Thermoplasmata</taxon>
        <taxon>Candidatus Sysuiplasmatales</taxon>
        <taxon>Candidatus Sysuiplasmataceae</taxon>
        <taxon>Candidatus Sysuiplasma</taxon>
    </lineage>
</organism>
<feature type="domain" description="ABC transporter" evidence="9">
    <location>
        <begin position="1"/>
        <end position="202"/>
    </location>
</feature>
<dbReference type="PANTHER" id="PTHR42781">
    <property type="entry name" value="SPERMIDINE/PUTRESCINE IMPORT ATP-BINDING PROTEIN POTA"/>
    <property type="match status" value="1"/>
</dbReference>
<keyword evidence="3 10" id="KW-0067">ATP-binding</keyword>
<evidence type="ECO:0000256" key="8">
    <source>
        <dbReference type="ARBA" id="ARBA00047936"/>
    </source>
</evidence>
<keyword evidence="2" id="KW-0547">Nucleotide-binding</keyword>
<comment type="catalytic activity">
    <reaction evidence="8">
        <text>tungstate(in) + ATP + H2O = tungstate(out) + ADP + phosphate + H(+)</text>
        <dbReference type="Rhea" id="RHEA:35027"/>
        <dbReference type="ChEBI" id="CHEBI:15377"/>
        <dbReference type="ChEBI" id="CHEBI:15378"/>
        <dbReference type="ChEBI" id="CHEBI:30616"/>
        <dbReference type="ChEBI" id="CHEBI:43474"/>
        <dbReference type="ChEBI" id="CHEBI:46502"/>
        <dbReference type="ChEBI" id="CHEBI:456216"/>
        <dbReference type="EC" id="7.3.2.6"/>
    </reaction>
</comment>
<dbReference type="Proteomes" id="UP000716004">
    <property type="component" value="Unassembled WGS sequence"/>
</dbReference>
<dbReference type="AlphaFoldDB" id="A0A8J8CD91"/>
<evidence type="ECO:0000256" key="5">
    <source>
        <dbReference type="ARBA" id="ARBA00038781"/>
    </source>
</evidence>
<dbReference type="EMBL" id="JAGVSJ010000001">
    <property type="protein sequence ID" value="MBX8630900.1"/>
    <property type="molecule type" value="Genomic_DNA"/>
</dbReference>
<dbReference type="SUPFAM" id="SSF52540">
    <property type="entry name" value="P-loop containing nucleoside triphosphate hydrolases"/>
    <property type="match status" value="1"/>
</dbReference>
<evidence type="ECO:0000256" key="7">
    <source>
        <dbReference type="ARBA" id="ARBA00041133"/>
    </source>
</evidence>